<dbReference type="InterPro" id="IPR001563">
    <property type="entry name" value="Peptidase_S10"/>
</dbReference>
<dbReference type="InterPro" id="IPR033124">
    <property type="entry name" value="Ser_caboxypep_his_AS"/>
</dbReference>
<evidence type="ECO:0000313" key="5">
    <source>
        <dbReference type="Proteomes" id="UP000244336"/>
    </source>
</evidence>
<proteinExistence type="inferred from homology"/>
<dbReference type="OrthoDB" id="1002242at2759"/>
<sequence>MLEAAAAASDAATTIATPGRRHGGRPAALGQVANTFSNYCKQLTAAQGEGEGPQFMPARPWWYLDKQVAGRFVEYHRLSMVTVRGAGHLVPLNKPAEGLTVINAFLRGEQLPTHR</sequence>
<dbReference type="Proteomes" id="UP000244336">
    <property type="component" value="Chromosome 3"/>
</dbReference>
<gene>
    <name evidence="4" type="ORF">GQ55_3G120000</name>
</gene>
<dbReference type="GO" id="GO:0006508">
    <property type="term" value="P:proteolysis"/>
    <property type="evidence" value="ECO:0007669"/>
    <property type="project" value="InterPro"/>
</dbReference>
<dbReference type="Gene3D" id="3.40.50.11320">
    <property type="match status" value="1"/>
</dbReference>
<dbReference type="EMBL" id="CM009751">
    <property type="protein sequence ID" value="PUZ64144.1"/>
    <property type="molecule type" value="Genomic_DNA"/>
</dbReference>
<keyword evidence="2" id="KW-0325">Glycoprotein</keyword>
<organism evidence="4 5">
    <name type="scientific">Panicum hallii var. hallii</name>
    <dbReference type="NCBI Taxonomy" id="1504633"/>
    <lineage>
        <taxon>Eukaryota</taxon>
        <taxon>Viridiplantae</taxon>
        <taxon>Streptophyta</taxon>
        <taxon>Embryophyta</taxon>
        <taxon>Tracheophyta</taxon>
        <taxon>Spermatophyta</taxon>
        <taxon>Magnoliopsida</taxon>
        <taxon>Liliopsida</taxon>
        <taxon>Poales</taxon>
        <taxon>Poaceae</taxon>
        <taxon>PACMAD clade</taxon>
        <taxon>Panicoideae</taxon>
        <taxon>Panicodae</taxon>
        <taxon>Paniceae</taxon>
        <taxon>Panicinae</taxon>
        <taxon>Panicum</taxon>
        <taxon>Panicum sect. Panicum</taxon>
    </lineage>
</organism>
<dbReference type="InterPro" id="IPR029058">
    <property type="entry name" value="AB_hydrolase_fold"/>
</dbReference>
<comment type="similarity">
    <text evidence="1">Belongs to the peptidase S10 family.</text>
</comment>
<dbReference type="PROSITE" id="PS00560">
    <property type="entry name" value="CARBOXYPEPT_SER_HIS"/>
    <property type="match status" value="1"/>
</dbReference>
<feature type="compositionally biased region" description="Low complexity" evidence="3">
    <location>
        <begin position="6"/>
        <end position="17"/>
    </location>
</feature>
<evidence type="ECO:0000256" key="3">
    <source>
        <dbReference type="SAM" id="MobiDB-lite"/>
    </source>
</evidence>
<dbReference type="AlphaFoldDB" id="A0A2T7E8J3"/>
<evidence type="ECO:0000256" key="1">
    <source>
        <dbReference type="ARBA" id="ARBA00009431"/>
    </source>
</evidence>
<dbReference type="GO" id="GO:0004185">
    <property type="term" value="F:serine-type carboxypeptidase activity"/>
    <property type="evidence" value="ECO:0007669"/>
    <property type="project" value="InterPro"/>
</dbReference>
<protein>
    <submittedName>
        <fullName evidence="4">Uncharacterized protein</fullName>
    </submittedName>
</protein>
<reference evidence="4 5" key="1">
    <citation type="submission" date="2018-04" db="EMBL/GenBank/DDBJ databases">
        <title>WGS assembly of Panicum hallii var. hallii HAL2.</title>
        <authorList>
            <person name="Lovell J."/>
            <person name="Jenkins J."/>
            <person name="Lowry D."/>
            <person name="Mamidi S."/>
            <person name="Sreedasyam A."/>
            <person name="Weng X."/>
            <person name="Barry K."/>
            <person name="Bonette J."/>
            <person name="Campitelli B."/>
            <person name="Daum C."/>
            <person name="Gordon S."/>
            <person name="Gould B."/>
            <person name="Lipzen A."/>
            <person name="MacQueen A."/>
            <person name="Palacio-Mejia J."/>
            <person name="Plott C."/>
            <person name="Shakirov E."/>
            <person name="Shu S."/>
            <person name="Yoshinaga Y."/>
            <person name="Zane M."/>
            <person name="Rokhsar D."/>
            <person name="Grimwood J."/>
            <person name="Schmutz J."/>
            <person name="Juenger T."/>
        </authorList>
    </citation>
    <scope>NUCLEOTIDE SEQUENCE [LARGE SCALE GENOMIC DNA]</scope>
    <source>
        <strain evidence="5">cv. HAL2</strain>
    </source>
</reference>
<keyword evidence="5" id="KW-1185">Reference proteome</keyword>
<evidence type="ECO:0000313" key="4">
    <source>
        <dbReference type="EMBL" id="PUZ64144.1"/>
    </source>
</evidence>
<dbReference type="Pfam" id="PF00450">
    <property type="entry name" value="Peptidase_S10"/>
    <property type="match status" value="1"/>
</dbReference>
<dbReference type="SUPFAM" id="SSF53474">
    <property type="entry name" value="alpha/beta-Hydrolases"/>
    <property type="match status" value="1"/>
</dbReference>
<dbReference type="Gramene" id="PUZ64144">
    <property type="protein sequence ID" value="PUZ64144"/>
    <property type="gene ID" value="GQ55_3G120000"/>
</dbReference>
<evidence type="ECO:0000256" key="2">
    <source>
        <dbReference type="ARBA" id="ARBA00023180"/>
    </source>
</evidence>
<name>A0A2T7E8J3_9POAL</name>
<feature type="region of interest" description="Disordered" evidence="3">
    <location>
        <begin position="6"/>
        <end position="26"/>
    </location>
</feature>
<accession>A0A2T7E8J3</accession>